<keyword evidence="3" id="KW-0804">Transcription</keyword>
<dbReference type="InterPro" id="IPR046335">
    <property type="entry name" value="LacI/GalR-like_sensor"/>
</dbReference>
<dbReference type="PANTHER" id="PTHR30146:SF105">
    <property type="entry name" value="CATABOLITE CONTROL PROTEIN B"/>
    <property type="match status" value="1"/>
</dbReference>
<dbReference type="CDD" id="cd01392">
    <property type="entry name" value="HTH_LacI"/>
    <property type="match status" value="1"/>
</dbReference>
<dbReference type="InterPro" id="IPR000843">
    <property type="entry name" value="HTH_LacI"/>
</dbReference>
<evidence type="ECO:0000256" key="2">
    <source>
        <dbReference type="ARBA" id="ARBA00023125"/>
    </source>
</evidence>
<dbReference type="Gene3D" id="3.40.50.2300">
    <property type="match status" value="2"/>
</dbReference>
<dbReference type="PROSITE" id="PS50932">
    <property type="entry name" value="HTH_LACI_2"/>
    <property type="match status" value="1"/>
</dbReference>
<evidence type="ECO:0000256" key="1">
    <source>
        <dbReference type="ARBA" id="ARBA00023015"/>
    </source>
</evidence>
<dbReference type="GO" id="GO:0003700">
    <property type="term" value="F:DNA-binding transcription factor activity"/>
    <property type="evidence" value="ECO:0007669"/>
    <property type="project" value="TreeGrafter"/>
</dbReference>
<keyword evidence="2" id="KW-0238">DNA-binding</keyword>
<dbReference type="PANTHER" id="PTHR30146">
    <property type="entry name" value="LACI-RELATED TRANSCRIPTIONAL REPRESSOR"/>
    <property type="match status" value="1"/>
</dbReference>
<dbReference type="Gene3D" id="1.10.260.40">
    <property type="entry name" value="lambda repressor-like DNA-binding domains"/>
    <property type="match status" value="1"/>
</dbReference>
<organism evidence="5 6">
    <name type="scientific">Priestia veravalensis</name>
    <dbReference type="NCBI Taxonomy" id="1414648"/>
    <lineage>
        <taxon>Bacteria</taxon>
        <taxon>Bacillati</taxon>
        <taxon>Bacillota</taxon>
        <taxon>Bacilli</taxon>
        <taxon>Bacillales</taxon>
        <taxon>Bacillaceae</taxon>
        <taxon>Priestia</taxon>
    </lineage>
</organism>
<protein>
    <recommendedName>
        <fullName evidence="4">HTH lacI-type domain-containing protein</fullName>
    </recommendedName>
</protein>
<gene>
    <name evidence="5" type="ORF">AS180_09570</name>
</gene>
<dbReference type="SUPFAM" id="SSF47413">
    <property type="entry name" value="lambda repressor-like DNA-binding domains"/>
    <property type="match status" value="1"/>
</dbReference>
<dbReference type="Pfam" id="PF00356">
    <property type="entry name" value="LacI"/>
    <property type="match status" value="1"/>
</dbReference>
<dbReference type="Pfam" id="PF13377">
    <property type="entry name" value="Peripla_BP_3"/>
    <property type="match status" value="1"/>
</dbReference>
<keyword evidence="1" id="KW-0805">Transcription regulation</keyword>
<dbReference type="GO" id="GO:0000976">
    <property type="term" value="F:transcription cis-regulatory region binding"/>
    <property type="evidence" value="ECO:0007669"/>
    <property type="project" value="TreeGrafter"/>
</dbReference>
<feature type="domain" description="HTH lacI-type" evidence="4">
    <location>
        <begin position="2"/>
        <end position="56"/>
    </location>
</feature>
<dbReference type="EMBL" id="LNQP01000028">
    <property type="protein sequence ID" value="KSU88161.1"/>
    <property type="molecule type" value="Genomic_DNA"/>
</dbReference>
<keyword evidence="6" id="KW-1185">Reference proteome</keyword>
<dbReference type="RefSeq" id="WP_025910151.1">
    <property type="nucleotide sequence ID" value="NZ_KQ758644.1"/>
</dbReference>
<comment type="caution">
    <text evidence="5">The sequence shown here is derived from an EMBL/GenBank/DDBJ whole genome shotgun (WGS) entry which is preliminary data.</text>
</comment>
<dbReference type="GeneID" id="93681584"/>
<reference evidence="5 6" key="1">
    <citation type="submission" date="2015-11" db="EMBL/GenBank/DDBJ databases">
        <title>Bacillus caseinolyticus sp nov.</title>
        <authorList>
            <person name="Dastager S.G."/>
            <person name="Mawlankar R."/>
        </authorList>
    </citation>
    <scope>NUCLEOTIDE SEQUENCE [LARGE SCALE GENOMIC DNA]</scope>
    <source>
        <strain evidence="5 6">SGD-V-76</strain>
    </source>
</reference>
<evidence type="ECO:0000259" key="4">
    <source>
        <dbReference type="PROSITE" id="PS50932"/>
    </source>
</evidence>
<dbReference type="SMART" id="SM00354">
    <property type="entry name" value="HTH_LACI"/>
    <property type="match status" value="1"/>
</dbReference>
<dbReference type="InterPro" id="IPR010982">
    <property type="entry name" value="Lambda_DNA-bd_dom_sf"/>
</dbReference>
<name>A0A0V8JMC0_9BACI</name>
<evidence type="ECO:0000313" key="5">
    <source>
        <dbReference type="EMBL" id="KSU88161.1"/>
    </source>
</evidence>
<sequence length="328" mass="36929">MTTILDLARISGLSKSTVSRVLNHHPHVSQESKEKVEKAIQQIGYKRNARGVHLRKKQNQLIGLLVPTVDHPYFSQLISALSEACRQSGYETVIYQSDFQPSEERYVYDKLAQQEMDALVVTHTLLSEQEIKELVGNRIVIICNEQAPGNLFDVFSVDEEQAIFDATTHLLKQGRTRLLLCMDYEQTPLQQKRLCGFKHALKDAGITYSPDMKRNGVMTIDDGLRLGDTLFQTEDYPDGLLTGSDFVAMGLLHSARKHSVNIPTDVSIMGFDNHSIGRASIPLLTTVDYPLQTIAKDVAKALALRVHQNEMPPRRKLYKATLVIRETT</sequence>
<dbReference type="Proteomes" id="UP000053681">
    <property type="component" value="Unassembled WGS sequence"/>
</dbReference>
<proteinExistence type="predicted"/>
<evidence type="ECO:0000313" key="6">
    <source>
        <dbReference type="Proteomes" id="UP000053681"/>
    </source>
</evidence>
<evidence type="ECO:0000256" key="3">
    <source>
        <dbReference type="ARBA" id="ARBA00023163"/>
    </source>
</evidence>
<accession>A0A0V8JMC0</accession>
<dbReference type="InterPro" id="IPR028082">
    <property type="entry name" value="Peripla_BP_I"/>
</dbReference>
<dbReference type="SUPFAM" id="SSF53822">
    <property type="entry name" value="Periplasmic binding protein-like I"/>
    <property type="match status" value="1"/>
</dbReference>
<dbReference type="AlphaFoldDB" id="A0A0V8JMC0"/>